<proteinExistence type="predicted"/>
<feature type="transmembrane region" description="Helical" evidence="2">
    <location>
        <begin position="827"/>
        <end position="849"/>
    </location>
</feature>
<keyword evidence="2" id="KW-0472">Membrane</keyword>
<feature type="region of interest" description="Disordered" evidence="1">
    <location>
        <begin position="1271"/>
        <end position="1340"/>
    </location>
</feature>
<dbReference type="CDD" id="cd13952">
    <property type="entry name" value="7tm_classB"/>
    <property type="match status" value="1"/>
</dbReference>
<dbReference type="PANTHER" id="PTHR12011">
    <property type="entry name" value="ADHESION G-PROTEIN COUPLED RECEPTOR"/>
    <property type="match status" value="1"/>
</dbReference>
<dbReference type="WBParaSite" id="Pan_g5454.t1">
    <property type="protein sequence ID" value="Pan_g5454.t1"/>
    <property type="gene ID" value="Pan_g5454"/>
</dbReference>
<feature type="transmembrane region" description="Helical" evidence="2">
    <location>
        <begin position="699"/>
        <end position="718"/>
    </location>
</feature>
<keyword evidence="2" id="KW-0812">Transmembrane</keyword>
<feature type="region of interest" description="Disordered" evidence="1">
    <location>
        <begin position="173"/>
        <end position="227"/>
    </location>
</feature>
<feature type="region of interest" description="Disordered" evidence="1">
    <location>
        <begin position="877"/>
        <end position="903"/>
    </location>
</feature>
<feature type="transmembrane region" description="Helical" evidence="2">
    <location>
        <begin position="655"/>
        <end position="678"/>
    </location>
</feature>
<feature type="transmembrane region" description="Helical" evidence="2">
    <location>
        <begin position="796"/>
        <end position="815"/>
    </location>
</feature>
<feature type="compositionally biased region" description="Polar residues" evidence="1">
    <location>
        <begin position="1299"/>
        <end position="1308"/>
    </location>
</feature>
<feature type="compositionally biased region" description="Polar residues" evidence="1">
    <location>
        <begin position="1053"/>
        <end position="1073"/>
    </location>
</feature>
<feature type="compositionally biased region" description="Low complexity" evidence="1">
    <location>
        <begin position="1309"/>
        <end position="1319"/>
    </location>
</feature>
<evidence type="ECO:0000256" key="1">
    <source>
        <dbReference type="SAM" id="MobiDB-lite"/>
    </source>
</evidence>
<evidence type="ECO:0000256" key="2">
    <source>
        <dbReference type="SAM" id="Phobius"/>
    </source>
</evidence>
<sequence>MGWVFALTHVLVAALTVHGIDVLQIVSHRSLPGGLQLNASVIIDNYQSGDAFTAECSYQTTPDLRNGYMVLKSANTVFTCMPVATKVSGWIDTRFSSVLSVPHSVHNIDNYPTSACLDFEISNRNAFIIVQGTNNLVGVPFCQDGAYLHSCNIDGYDVTTKVCIGDMAGAPTTTSTTTTTTATPSGGSTTTVLPGLTTTTTQNPSNPSAPTTTTNTVDNNGTTTSTLAPTTTLPYGIDCNNPIGELEILFCDIHDTDGTPLTPFNISQIVNKTMDSFEPDTLTPQTLYLISKIIQKCSDSKSLTTENSLEIGGLVDKVFGGKTSVFMASESSGHNVGATLYGSVENLMANSPSGASYLHGDNWGFIVHPINCDEDANAGAMGDSGGGFQSGSVGKSDVSVAVDGKAACSRQSNHIYYSIYRTNKMFVGSTYSDTGIISGAFALPSRLDAATSDENVQLPDGCHKGFLTTDGQVLSATAVQRKINNGKDVVIHTAAVENMNMVTLRYKKSKIGVALHGKLKVTHWQPQTQQWSKDTCKVRSDGDYYVSQCTHLTDFTLIVDGSSNDPILCYPSLIAVNYVVVIGSIIALLLLNSFYAMVFFADNEGPVGKRIESFVPRNGKDSYAAVYCIALMTFFLVFCIFSNERTTTGKHGCVAVAIINYWLLMFCITLSIFQSWIITKKFIWSPFLESILIKLTRPAVVYAGSFGFATLLAMGFGFGTKGDFFYRNDRFCWIRADFIVAGVVIPSTILVVNACFSLFTMTIFLFPKFLPKGLRLARGTSRNITRREKIDIKERIAIIILTQFTIGLPWLFQYLTLFLKNASAWHYLFAIVNGAQGIVLLLAFAYRVYRNRKEQNRPWRGSMNNRMLDEKAIRQVARAQRSNAKRPSQIDPEAAEVQSLHPIATKQPTLDAVFEDTQKTSMKLNKKEDADLVSKTQTSPKTGVHRRNRNRNHSDGGSGDESGRASGSETSDDDDLMQSEAHGEQPSKSKASKKSRNDHQSQHKTKGKHNLAKTASETGGDDHDATNGGRVSKSKVSKTSSHVILDENETETESGTASSPDSSNADGNNSIGSDSGLDNAESGSDILVRSKELEPTPLRYLTIIRVTSKSEPDYRLKRKNYSREASEEDVCIVSDVPPELSSETESDSENGYVINLGIDNDNDGHDSRSISSSESSATDEIDKTSMAETGQQEVGRISMDALHRHYGQFEEAYADGIFGEHEVEHQYEVPPPEASSEVEMMAPQSELQYIEMPKYDHVPDVENIQPQYESIPTSENDEKSNSSLSIARGSDGNIDSRPSENTSPSLITSENFNNSSEHSNSLEEESSQHPIAPKKPPRRWDIFEPGESFEVLQKESPVTASILLKFGRATINPDLLSSEKDDLFVKMFASHN</sequence>
<feature type="transmembrane region" description="Helical" evidence="2">
    <location>
        <begin position="578"/>
        <end position="601"/>
    </location>
</feature>
<name>A0A7E4W0C2_PANRE</name>
<dbReference type="Proteomes" id="UP000492821">
    <property type="component" value="Unassembled WGS sequence"/>
</dbReference>
<dbReference type="Gene3D" id="2.60.220.50">
    <property type="match status" value="1"/>
</dbReference>
<feature type="region of interest" description="Disordered" evidence="1">
    <location>
        <begin position="1158"/>
        <end position="1192"/>
    </location>
</feature>
<reference evidence="4" key="1">
    <citation type="journal article" date="2013" name="Genetics">
        <title>The draft genome and transcriptome of Panagrellus redivivus are shaped by the harsh demands of a free-living lifestyle.</title>
        <authorList>
            <person name="Srinivasan J."/>
            <person name="Dillman A.R."/>
            <person name="Macchietto M.G."/>
            <person name="Heikkinen L."/>
            <person name="Lakso M."/>
            <person name="Fracchia K.M."/>
            <person name="Antoshechkin I."/>
            <person name="Mortazavi A."/>
            <person name="Wong G."/>
            <person name="Sternberg P.W."/>
        </authorList>
    </citation>
    <scope>NUCLEOTIDE SEQUENCE [LARGE SCALE GENOMIC DNA]</scope>
    <source>
        <strain evidence="4">MT8872</strain>
    </source>
</reference>
<dbReference type="PANTHER" id="PTHR12011:SF465">
    <property type="entry name" value="GPS DOMAIN-CONTAINING PROTEIN"/>
    <property type="match status" value="1"/>
</dbReference>
<organism evidence="4 5">
    <name type="scientific">Panagrellus redivivus</name>
    <name type="common">Microworm</name>
    <dbReference type="NCBI Taxonomy" id="6233"/>
    <lineage>
        <taxon>Eukaryota</taxon>
        <taxon>Metazoa</taxon>
        <taxon>Ecdysozoa</taxon>
        <taxon>Nematoda</taxon>
        <taxon>Chromadorea</taxon>
        <taxon>Rhabditida</taxon>
        <taxon>Tylenchina</taxon>
        <taxon>Panagrolaimomorpha</taxon>
        <taxon>Panagrolaimoidea</taxon>
        <taxon>Panagrolaimidae</taxon>
        <taxon>Panagrellus</taxon>
    </lineage>
</organism>
<reference evidence="5" key="2">
    <citation type="submission" date="2020-10" db="UniProtKB">
        <authorList>
            <consortium name="WormBaseParasite"/>
        </authorList>
    </citation>
    <scope>IDENTIFICATION</scope>
</reference>
<feature type="transmembrane region" description="Helical" evidence="2">
    <location>
        <begin position="738"/>
        <end position="766"/>
    </location>
</feature>
<feature type="signal peptide" evidence="3">
    <location>
        <begin position="1"/>
        <end position="19"/>
    </location>
</feature>
<evidence type="ECO:0000313" key="5">
    <source>
        <dbReference type="WBParaSite" id="Pan_g5454.t1"/>
    </source>
</evidence>
<dbReference type="GO" id="GO:0005886">
    <property type="term" value="C:plasma membrane"/>
    <property type="evidence" value="ECO:0007669"/>
    <property type="project" value="TreeGrafter"/>
</dbReference>
<protein>
    <submittedName>
        <fullName evidence="5">G_PROTEIN_RECEP_F2_4 domain-containing protein</fullName>
    </submittedName>
</protein>
<feature type="transmembrane region" description="Helical" evidence="2">
    <location>
        <begin position="622"/>
        <end position="643"/>
    </location>
</feature>
<dbReference type="Gene3D" id="1.20.1070.10">
    <property type="entry name" value="Rhodopsin 7-helix transmembrane proteins"/>
    <property type="match status" value="1"/>
</dbReference>
<accession>A0A7E4W0C2</accession>
<evidence type="ECO:0000313" key="4">
    <source>
        <dbReference type="Proteomes" id="UP000492821"/>
    </source>
</evidence>
<feature type="chain" id="PRO_5028936849" evidence="3">
    <location>
        <begin position="20"/>
        <end position="1392"/>
    </location>
</feature>
<keyword evidence="4" id="KW-1185">Reference proteome</keyword>
<keyword evidence="3" id="KW-0732">Signal</keyword>
<evidence type="ECO:0000256" key="3">
    <source>
        <dbReference type="SAM" id="SignalP"/>
    </source>
</evidence>
<keyword evidence="2" id="KW-1133">Transmembrane helix</keyword>
<feature type="compositionally biased region" description="Basic residues" evidence="1">
    <location>
        <begin position="1002"/>
        <end position="1011"/>
    </location>
</feature>
<feature type="region of interest" description="Disordered" evidence="1">
    <location>
        <begin position="921"/>
        <end position="1083"/>
    </location>
</feature>
<dbReference type="InterPro" id="IPR046338">
    <property type="entry name" value="GAIN_dom_sf"/>
</dbReference>